<dbReference type="InterPro" id="IPR036388">
    <property type="entry name" value="WH-like_DNA-bd_sf"/>
</dbReference>
<dbReference type="FunFam" id="1.10.10.10:FF:000001">
    <property type="entry name" value="LysR family transcriptional regulator"/>
    <property type="match status" value="1"/>
</dbReference>
<accession>A0A840LCI9</accession>
<dbReference type="PANTHER" id="PTHR30126:SF5">
    <property type="entry name" value="HTH-TYPE TRANSCRIPTIONAL ACTIVATOR CMPR"/>
    <property type="match status" value="1"/>
</dbReference>
<gene>
    <name evidence="6" type="ORF">HNP55_002302</name>
</gene>
<dbReference type="PANTHER" id="PTHR30126">
    <property type="entry name" value="HTH-TYPE TRANSCRIPTIONAL REGULATOR"/>
    <property type="match status" value="1"/>
</dbReference>
<dbReference type="Pfam" id="PF03466">
    <property type="entry name" value="LysR_substrate"/>
    <property type="match status" value="1"/>
</dbReference>
<dbReference type="Pfam" id="PF00126">
    <property type="entry name" value="HTH_1"/>
    <property type="match status" value="1"/>
</dbReference>
<organism evidence="6 7">
    <name type="scientific">Roseateles oligotrophus</name>
    <dbReference type="NCBI Taxonomy" id="1769250"/>
    <lineage>
        <taxon>Bacteria</taxon>
        <taxon>Pseudomonadati</taxon>
        <taxon>Pseudomonadota</taxon>
        <taxon>Betaproteobacteria</taxon>
        <taxon>Burkholderiales</taxon>
        <taxon>Sphaerotilaceae</taxon>
        <taxon>Roseateles</taxon>
    </lineage>
</organism>
<proteinExistence type="inferred from homology"/>
<evidence type="ECO:0000259" key="5">
    <source>
        <dbReference type="PROSITE" id="PS50931"/>
    </source>
</evidence>
<name>A0A840LCI9_9BURK</name>
<evidence type="ECO:0000256" key="1">
    <source>
        <dbReference type="ARBA" id="ARBA00009437"/>
    </source>
</evidence>
<dbReference type="RefSeq" id="WP_184299358.1">
    <property type="nucleotide sequence ID" value="NZ_JACHLP010000004.1"/>
</dbReference>
<dbReference type="Gene3D" id="3.40.190.290">
    <property type="match status" value="1"/>
</dbReference>
<dbReference type="GO" id="GO:0003700">
    <property type="term" value="F:DNA-binding transcription factor activity"/>
    <property type="evidence" value="ECO:0007669"/>
    <property type="project" value="InterPro"/>
</dbReference>
<keyword evidence="2" id="KW-0805">Transcription regulation</keyword>
<dbReference type="InterPro" id="IPR036390">
    <property type="entry name" value="WH_DNA-bd_sf"/>
</dbReference>
<dbReference type="InterPro" id="IPR000847">
    <property type="entry name" value="LysR_HTH_N"/>
</dbReference>
<dbReference type="AlphaFoldDB" id="A0A840LCI9"/>
<feature type="domain" description="HTH lysR-type" evidence="5">
    <location>
        <begin position="1"/>
        <end position="61"/>
    </location>
</feature>
<reference evidence="6 7" key="1">
    <citation type="submission" date="2020-08" db="EMBL/GenBank/DDBJ databases">
        <title>Functional genomics of gut bacteria from endangered species of beetles.</title>
        <authorList>
            <person name="Carlos-Shanley C."/>
        </authorList>
    </citation>
    <scope>NUCLEOTIDE SEQUENCE [LARGE SCALE GENOMIC DNA]</scope>
    <source>
        <strain evidence="6 7">S00239</strain>
    </source>
</reference>
<dbReference type="Proteomes" id="UP000562027">
    <property type="component" value="Unassembled WGS sequence"/>
</dbReference>
<dbReference type="PROSITE" id="PS50931">
    <property type="entry name" value="HTH_LYSR"/>
    <property type="match status" value="1"/>
</dbReference>
<evidence type="ECO:0000256" key="2">
    <source>
        <dbReference type="ARBA" id="ARBA00023015"/>
    </source>
</evidence>
<dbReference type="EMBL" id="JACHLP010000004">
    <property type="protein sequence ID" value="MBB4843779.1"/>
    <property type="molecule type" value="Genomic_DNA"/>
</dbReference>
<keyword evidence="4" id="KW-0804">Transcription</keyword>
<protein>
    <submittedName>
        <fullName evidence="6">DNA-binding transcriptional LysR family regulator</fullName>
    </submittedName>
</protein>
<keyword evidence="7" id="KW-1185">Reference proteome</keyword>
<comment type="caution">
    <text evidence="6">The sequence shown here is derived from an EMBL/GenBank/DDBJ whole genome shotgun (WGS) entry which is preliminary data.</text>
</comment>
<evidence type="ECO:0000256" key="4">
    <source>
        <dbReference type="ARBA" id="ARBA00023163"/>
    </source>
</evidence>
<dbReference type="PRINTS" id="PR00039">
    <property type="entry name" value="HTHLYSR"/>
</dbReference>
<dbReference type="SUPFAM" id="SSF46785">
    <property type="entry name" value="Winged helix' DNA-binding domain"/>
    <property type="match status" value="1"/>
</dbReference>
<sequence length="312" mass="34342">MKNATFRQLRVFSEVARQLSFAKAAQNLHLTPPAVTMQIRELEGHVGMPLFDRRGRQVALTTVGEYMLVYARKILATLKDAEDAAARLQKLEAGQLSIGMVSTAKYFLPRLLAEFRREHEGVDIRLAVGNREQLVQMLHANEVDIAIMGRPPKELATRAEPFAAHPHVFVAAVDHPLARAEAISAEELREPGFIMREPGSGTRNAVEQFFAEAHITPRVSMEMSSNETIKQAVMAGMGLSFLSLHTLGLELDQGLIAMLDVQGAPVLRAWHVVNTSAKLLSPAAEAFRYFVLERGEGFLASQFARHVALGAG</sequence>
<evidence type="ECO:0000256" key="3">
    <source>
        <dbReference type="ARBA" id="ARBA00023125"/>
    </source>
</evidence>
<evidence type="ECO:0000313" key="7">
    <source>
        <dbReference type="Proteomes" id="UP000562027"/>
    </source>
</evidence>
<dbReference type="Gene3D" id="1.10.10.10">
    <property type="entry name" value="Winged helix-like DNA-binding domain superfamily/Winged helix DNA-binding domain"/>
    <property type="match status" value="1"/>
</dbReference>
<dbReference type="CDD" id="cd08419">
    <property type="entry name" value="PBP2_CbbR_RubisCO_like"/>
    <property type="match status" value="1"/>
</dbReference>
<keyword evidence="3 6" id="KW-0238">DNA-binding</keyword>
<dbReference type="InterPro" id="IPR005119">
    <property type="entry name" value="LysR_subst-bd"/>
</dbReference>
<comment type="similarity">
    <text evidence="1">Belongs to the LysR transcriptional regulatory family.</text>
</comment>
<dbReference type="GO" id="GO:0000976">
    <property type="term" value="F:transcription cis-regulatory region binding"/>
    <property type="evidence" value="ECO:0007669"/>
    <property type="project" value="TreeGrafter"/>
</dbReference>
<evidence type="ECO:0000313" key="6">
    <source>
        <dbReference type="EMBL" id="MBB4843779.1"/>
    </source>
</evidence>
<dbReference type="SUPFAM" id="SSF53850">
    <property type="entry name" value="Periplasmic binding protein-like II"/>
    <property type="match status" value="1"/>
</dbReference>